<feature type="compositionally biased region" description="Basic residues" evidence="1">
    <location>
        <begin position="208"/>
        <end position="217"/>
    </location>
</feature>
<evidence type="ECO:0000313" key="2">
    <source>
        <dbReference type="EMBL" id="OSX73136.1"/>
    </source>
</evidence>
<name>A0A1X6NXB3_PORUM</name>
<gene>
    <name evidence="2" type="ORF">BU14_0374s0010</name>
</gene>
<reference evidence="2 3" key="1">
    <citation type="submission" date="2017-03" db="EMBL/GenBank/DDBJ databases">
        <title>WGS assembly of Porphyra umbilicalis.</title>
        <authorList>
            <person name="Brawley S.H."/>
            <person name="Blouin N.A."/>
            <person name="Ficko-Blean E."/>
            <person name="Wheeler G.L."/>
            <person name="Lohr M."/>
            <person name="Goodson H.V."/>
            <person name="Jenkins J.W."/>
            <person name="Blaby-Haas C.E."/>
            <person name="Helliwell K.E."/>
            <person name="Chan C."/>
            <person name="Marriage T."/>
            <person name="Bhattacharya D."/>
            <person name="Klein A.S."/>
            <person name="Badis Y."/>
            <person name="Brodie J."/>
            <person name="Cao Y."/>
            <person name="Collen J."/>
            <person name="Dittami S.M."/>
            <person name="Gachon C.M."/>
            <person name="Green B.R."/>
            <person name="Karpowicz S."/>
            <person name="Kim J.W."/>
            <person name="Kudahl U."/>
            <person name="Lin S."/>
            <person name="Michel G."/>
            <person name="Mittag M."/>
            <person name="Olson B.J."/>
            <person name="Pangilinan J."/>
            <person name="Peng Y."/>
            <person name="Qiu H."/>
            <person name="Shu S."/>
            <person name="Singer J.T."/>
            <person name="Smith A.G."/>
            <person name="Sprecher B.N."/>
            <person name="Wagner V."/>
            <person name="Wang W."/>
            <person name="Wang Z.-Y."/>
            <person name="Yan J."/>
            <person name="Yarish C."/>
            <person name="Zoeuner-Riek S."/>
            <person name="Zhuang Y."/>
            <person name="Zou Y."/>
            <person name="Lindquist E.A."/>
            <person name="Grimwood J."/>
            <person name="Barry K."/>
            <person name="Rokhsar D.S."/>
            <person name="Schmutz J."/>
            <person name="Stiller J.W."/>
            <person name="Grossman A.R."/>
            <person name="Prochnik S.E."/>
        </authorList>
    </citation>
    <scope>NUCLEOTIDE SEQUENCE [LARGE SCALE GENOMIC DNA]</scope>
    <source>
        <strain evidence="2">4086291</strain>
    </source>
</reference>
<proteinExistence type="predicted"/>
<feature type="region of interest" description="Disordered" evidence="1">
    <location>
        <begin position="72"/>
        <end position="99"/>
    </location>
</feature>
<sequence>MAGVPRARGGSRARDGLGGLDARRPPVLPLQPVQWPRHARQARLWPRGDARIAGHLFQRGRLRARGRALLPRRVGARPPPPQGGDAQGGVGRPAVAAGRGRRRAPHALCAQLWRAVVSARAALLGRRPRGAAGGGRRRLYRLHPRGRGGGNGQGRLTTHRHGRGGRQRRQHVVCRRVARVGGWRRRRQRRRGAGRQPQPPLPLVPPRLYRRRRRRGPPRVDHCTRGAKGGGASRRRGVRPQTYLPKVRLAGQWGLERQAGHPLHAGLRPELPAKRVSDRRGGGGGGGVPAVGGGCFL</sequence>
<protein>
    <submittedName>
        <fullName evidence="2">Uncharacterized protein</fullName>
    </submittedName>
</protein>
<evidence type="ECO:0000256" key="1">
    <source>
        <dbReference type="SAM" id="MobiDB-lite"/>
    </source>
</evidence>
<feature type="compositionally biased region" description="Basic and acidic residues" evidence="1">
    <location>
        <begin position="271"/>
        <end position="281"/>
    </location>
</feature>
<feature type="region of interest" description="Disordered" evidence="1">
    <location>
        <begin position="270"/>
        <end position="293"/>
    </location>
</feature>
<feature type="region of interest" description="Disordered" evidence="1">
    <location>
        <begin position="128"/>
        <end position="237"/>
    </location>
</feature>
<dbReference type="AlphaFoldDB" id="A0A1X6NXB3"/>
<feature type="region of interest" description="Disordered" evidence="1">
    <location>
        <begin position="1"/>
        <end position="28"/>
    </location>
</feature>
<dbReference type="Proteomes" id="UP000218209">
    <property type="component" value="Unassembled WGS sequence"/>
</dbReference>
<evidence type="ECO:0000313" key="3">
    <source>
        <dbReference type="Proteomes" id="UP000218209"/>
    </source>
</evidence>
<dbReference type="EMBL" id="KV919016">
    <property type="protein sequence ID" value="OSX73136.1"/>
    <property type="molecule type" value="Genomic_DNA"/>
</dbReference>
<feature type="compositionally biased region" description="Basic residues" evidence="1">
    <location>
        <begin position="157"/>
        <end position="193"/>
    </location>
</feature>
<feature type="compositionally biased region" description="Basic residues" evidence="1">
    <location>
        <begin position="135"/>
        <end position="146"/>
    </location>
</feature>
<accession>A0A1X6NXB3</accession>
<organism evidence="2 3">
    <name type="scientific">Porphyra umbilicalis</name>
    <name type="common">Purple laver</name>
    <name type="synonym">Red alga</name>
    <dbReference type="NCBI Taxonomy" id="2786"/>
    <lineage>
        <taxon>Eukaryota</taxon>
        <taxon>Rhodophyta</taxon>
        <taxon>Bangiophyceae</taxon>
        <taxon>Bangiales</taxon>
        <taxon>Bangiaceae</taxon>
        <taxon>Porphyra</taxon>
    </lineage>
</organism>
<feature type="compositionally biased region" description="Gly residues" evidence="1">
    <location>
        <begin position="282"/>
        <end position="293"/>
    </location>
</feature>
<keyword evidence="3" id="KW-1185">Reference proteome</keyword>